<dbReference type="InterPro" id="IPR051795">
    <property type="entry name" value="Glycosyl_Hydrlase_43"/>
</dbReference>
<name>A0AA35Q5C9_9HYPO</name>
<dbReference type="InterPro" id="IPR041542">
    <property type="entry name" value="GH43_C2"/>
</dbReference>
<proteinExistence type="inferred from homology"/>
<dbReference type="AlphaFoldDB" id="A0AA35Q5C9"/>
<dbReference type="Pfam" id="PF04616">
    <property type="entry name" value="Glyco_hydro_43"/>
    <property type="match status" value="1"/>
</dbReference>
<dbReference type="PANTHER" id="PTHR42812">
    <property type="entry name" value="BETA-XYLOSIDASE"/>
    <property type="match status" value="1"/>
</dbReference>
<reference evidence="6" key="1">
    <citation type="submission" date="2023-01" db="EMBL/GenBank/DDBJ databases">
        <authorList>
            <person name="Piombo E."/>
        </authorList>
    </citation>
    <scope>NUCLEOTIDE SEQUENCE</scope>
</reference>
<evidence type="ECO:0000256" key="2">
    <source>
        <dbReference type="ARBA" id="ARBA00022801"/>
    </source>
</evidence>
<dbReference type="InterPro" id="IPR006710">
    <property type="entry name" value="Glyco_hydro_43"/>
</dbReference>
<gene>
    <name evidence="6" type="ORF">CCHLO57077_00016622</name>
</gene>
<comment type="caution">
    <text evidence="6">The sequence shown here is derived from an EMBL/GenBank/DDBJ whole genome shotgun (WGS) entry which is preliminary data.</text>
</comment>
<accession>A0AA35Q5C9</accession>
<evidence type="ECO:0000256" key="3">
    <source>
        <dbReference type="ARBA" id="ARBA00023295"/>
    </source>
</evidence>
<dbReference type="GO" id="GO:0004553">
    <property type="term" value="F:hydrolase activity, hydrolyzing O-glycosyl compounds"/>
    <property type="evidence" value="ECO:0007669"/>
    <property type="project" value="InterPro"/>
</dbReference>
<evidence type="ECO:0000313" key="7">
    <source>
        <dbReference type="Proteomes" id="UP001160390"/>
    </source>
</evidence>
<protein>
    <recommendedName>
        <fullName evidence="5">Beta-xylosidase C-terminal Concanavalin A-like domain-containing protein</fullName>
    </recommendedName>
</protein>
<evidence type="ECO:0000256" key="1">
    <source>
        <dbReference type="ARBA" id="ARBA00009865"/>
    </source>
</evidence>
<dbReference type="EMBL" id="CABFNP030001199">
    <property type="protein sequence ID" value="CAI6092297.1"/>
    <property type="molecule type" value="Genomic_DNA"/>
</dbReference>
<evidence type="ECO:0000259" key="5">
    <source>
        <dbReference type="Pfam" id="PF17851"/>
    </source>
</evidence>
<evidence type="ECO:0000313" key="6">
    <source>
        <dbReference type="EMBL" id="CAI6092297.1"/>
    </source>
</evidence>
<organism evidence="6 7">
    <name type="scientific">Clonostachys chloroleuca</name>
    <dbReference type="NCBI Taxonomy" id="1926264"/>
    <lineage>
        <taxon>Eukaryota</taxon>
        <taxon>Fungi</taxon>
        <taxon>Dikarya</taxon>
        <taxon>Ascomycota</taxon>
        <taxon>Pezizomycotina</taxon>
        <taxon>Sordariomycetes</taxon>
        <taxon>Hypocreomycetidae</taxon>
        <taxon>Hypocreales</taxon>
        <taxon>Bionectriaceae</taxon>
        <taxon>Clonostachys</taxon>
    </lineage>
</organism>
<dbReference type="SUPFAM" id="SSF75005">
    <property type="entry name" value="Arabinanase/levansucrase/invertase"/>
    <property type="match status" value="1"/>
</dbReference>
<comment type="similarity">
    <text evidence="1 4">Belongs to the glycosyl hydrolase 43 family.</text>
</comment>
<dbReference type="Gene3D" id="2.115.10.20">
    <property type="entry name" value="Glycosyl hydrolase domain, family 43"/>
    <property type="match status" value="1"/>
</dbReference>
<keyword evidence="3 4" id="KW-0326">Glycosidase</keyword>
<dbReference type="InterPro" id="IPR023296">
    <property type="entry name" value="Glyco_hydro_beta-prop_sf"/>
</dbReference>
<evidence type="ECO:0000256" key="4">
    <source>
        <dbReference type="RuleBase" id="RU361187"/>
    </source>
</evidence>
<keyword evidence="7" id="KW-1185">Reference proteome</keyword>
<keyword evidence="2 4" id="KW-0378">Hydrolase</keyword>
<dbReference type="GO" id="GO:0005975">
    <property type="term" value="P:carbohydrate metabolic process"/>
    <property type="evidence" value="ECO:0007669"/>
    <property type="project" value="InterPro"/>
</dbReference>
<dbReference type="InterPro" id="IPR013320">
    <property type="entry name" value="ConA-like_dom_sf"/>
</dbReference>
<sequence length="549" mass="61329">MLSLDTMSCSEATPAAKAVACATFTNPVIWEDLPDMEVIRVGNVYYMSASSFAFSPGAPVLQSHNLVDWAYVGHSVPELAFGERFSLDGHHCGSYGKGIWASTMKYRKSDGLFYWYGPIQGTEKTYIYTAKSPSDTWTCISSIDKFYYDLGLFIDDDDTPYLAYGTKTIHVAKLSPDGCREVESKPVYTSDEYLEGARMYKISGAYYIWLTRPFAGQYVLKSSSSPFGPYQSRRVIGEVLSPIPGSGFPHQGALVDTESGKWYYMAFIDGFPCGRVPVLAPVTFDDKGWPQVQVGVSKNDAWWQLEYPNVIQGKDAEPRINTCFRNHFFGGDKLEHCWEWNHNPDNSRWNIQKDGALLMETATVTDNLFLAANTLTHRTIGPASMATFFLDISGLQNGDRAGACIFRDKSAYIGIHKDFGVARLVNVHDIRVSPISTPVGWMNGHPVALDWSVDTQGTVEEEAAILQDKLWLRLKVDVRPAFSHGFEEEKRLATFEYSHDGKTFTQLGRAFVLTNEAVGYVGYRFAVFNYGTMSLGGRLLVKNCDILPL</sequence>
<dbReference type="Proteomes" id="UP001160390">
    <property type="component" value="Unassembled WGS sequence"/>
</dbReference>
<dbReference type="Pfam" id="PF17851">
    <property type="entry name" value="GH43_C2"/>
    <property type="match status" value="1"/>
</dbReference>
<dbReference type="CDD" id="cd09001">
    <property type="entry name" value="GH43_FsAxh1-like"/>
    <property type="match status" value="1"/>
</dbReference>
<dbReference type="SUPFAM" id="SSF49899">
    <property type="entry name" value="Concanavalin A-like lectins/glucanases"/>
    <property type="match status" value="1"/>
</dbReference>
<dbReference type="PANTHER" id="PTHR42812:SF15">
    <property type="entry name" value="HYDROLASE, PUTATIVE (AFU_ORTHOLOGUE AFUA_2G00930)-RELATED"/>
    <property type="match status" value="1"/>
</dbReference>
<dbReference type="Gene3D" id="2.60.120.200">
    <property type="match status" value="1"/>
</dbReference>
<feature type="domain" description="Beta-xylosidase C-terminal Concanavalin A-like" evidence="5">
    <location>
        <begin position="329"/>
        <end position="532"/>
    </location>
</feature>